<keyword evidence="3" id="KW-1185">Reference proteome</keyword>
<dbReference type="AlphaFoldDB" id="A0A8C5IHE2"/>
<accession>A0A8C5IHE2</accession>
<evidence type="ECO:0000313" key="2">
    <source>
        <dbReference type="Ensembl" id="ENSJHYP00000003636.1"/>
    </source>
</evidence>
<reference evidence="2" key="2">
    <citation type="submission" date="2025-09" db="UniProtKB">
        <authorList>
            <consortium name="Ensembl"/>
        </authorList>
    </citation>
    <scope>IDENTIFICATION</scope>
</reference>
<evidence type="ECO:0000256" key="1">
    <source>
        <dbReference type="SAM" id="MobiDB-lite"/>
    </source>
</evidence>
<dbReference type="Ensembl" id="ENSJHYT00000004476.1">
    <property type="protein sequence ID" value="ENSJHYP00000003636.1"/>
    <property type="gene ID" value="ENSJHYG00000002999.1"/>
</dbReference>
<organism evidence="2 3">
    <name type="scientific">Junco hyemalis</name>
    <name type="common">Dark-eyed junco</name>
    <dbReference type="NCBI Taxonomy" id="40217"/>
    <lineage>
        <taxon>Eukaryota</taxon>
        <taxon>Metazoa</taxon>
        <taxon>Chordata</taxon>
        <taxon>Craniata</taxon>
        <taxon>Vertebrata</taxon>
        <taxon>Euteleostomi</taxon>
        <taxon>Archelosauria</taxon>
        <taxon>Archosauria</taxon>
        <taxon>Dinosauria</taxon>
        <taxon>Saurischia</taxon>
        <taxon>Theropoda</taxon>
        <taxon>Coelurosauria</taxon>
        <taxon>Aves</taxon>
        <taxon>Neognathae</taxon>
        <taxon>Neoaves</taxon>
        <taxon>Telluraves</taxon>
        <taxon>Australaves</taxon>
        <taxon>Passeriformes</taxon>
        <taxon>Passerellidae</taxon>
        <taxon>Junco</taxon>
    </lineage>
</organism>
<proteinExistence type="predicted"/>
<dbReference type="OMA" id="RVGSHVQ"/>
<evidence type="ECO:0000313" key="3">
    <source>
        <dbReference type="Proteomes" id="UP000694408"/>
    </source>
</evidence>
<dbReference type="Proteomes" id="UP000694408">
    <property type="component" value="Unplaced"/>
</dbReference>
<feature type="region of interest" description="Disordered" evidence="1">
    <location>
        <begin position="144"/>
        <end position="201"/>
    </location>
</feature>
<reference evidence="2" key="1">
    <citation type="submission" date="2025-08" db="UniProtKB">
        <authorList>
            <consortium name="Ensembl"/>
        </authorList>
    </citation>
    <scope>IDENTIFICATION</scope>
</reference>
<protein>
    <submittedName>
        <fullName evidence="2">Uncharacterized protein</fullName>
    </submittedName>
</protein>
<name>A0A8C5IHE2_JUNHY</name>
<sequence length="201" mass="21994">MNRHFLSIQCFFKYDLGHFNTISSHVDAQGKMLAGAELVGGDGVGAHIWVFCYFQGQPSPRVGYLSDLQHHLWLGELGRVVVHVQDVHLNPVELEGVLHDELEVQRARGALPTQCLPVQPAVQEQHTCRQVHLEVPLPTLAHQAQVAGGQAPHLHPQRPAAPDPPRHRRSPGRGPAACPRRAGKPRSPSAGWRGLGRAAGR</sequence>